<accession>A0ABU3NT52</accession>
<protein>
    <submittedName>
        <fullName evidence="2">Ferritin-like domain-containing protein</fullName>
    </submittedName>
</protein>
<keyword evidence="3" id="KW-1185">Reference proteome</keyword>
<name>A0ABU3NT52_9FIRM</name>
<dbReference type="EMBL" id="JAUOZS010000001">
    <property type="protein sequence ID" value="MDT8899997.1"/>
    <property type="molecule type" value="Genomic_DNA"/>
</dbReference>
<proteinExistence type="predicted"/>
<evidence type="ECO:0000313" key="2">
    <source>
        <dbReference type="EMBL" id="MDT8899997.1"/>
    </source>
</evidence>
<dbReference type="RefSeq" id="WP_413778559.1">
    <property type="nucleotide sequence ID" value="NZ_JAUOZS010000001.1"/>
</dbReference>
<sequence length="191" mass="22214">MARQEQEEHTKRWCALPEPYPKPMVVQPNLYYAQLLLEDYAGSLSEMTAINQYSYHYLMFVGEYEEIAHLEACIAIIEMYHLELLGETIKLLGVEPKYRTITGNCQTFWDASHVFYGTGLYDRLAADIAAEKLAIKQYRTHQGLISDKYINILLERIIKDEEHHLKLFLHAAARFCPDLFRNIDEEKPGNA</sequence>
<comment type="caution">
    <text evidence="2">The sequence shown here is derived from an EMBL/GenBank/DDBJ whole genome shotgun (WGS) entry which is preliminary data.</text>
</comment>
<dbReference type="SUPFAM" id="SSF47240">
    <property type="entry name" value="Ferritin-like"/>
    <property type="match status" value="1"/>
</dbReference>
<dbReference type="Gene3D" id="1.20.1260.10">
    <property type="match status" value="2"/>
</dbReference>
<organism evidence="2 3">
    <name type="scientific">Anaeroselena agilis</name>
    <dbReference type="NCBI Taxonomy" id="3063788"/>
    <lineage>
        <taxon>Bacteria</taxon>
        <taxon>Bacillati</taxon>
        <taxon>Bacillota</taxon>
        <taxon>Negativicutes</taxon>
        <taxon>Acetonemataceae</taxon>
        <taxon>Anaeroselena</taxon>
    </lineage>
</organism>
<evidence type="ECO:0000313" key="3">
    <source>
        <dbReference type="Proteomes" id="UP001254848"/>
    </source>
</evidence>
<evidence type="ECO:0000259" key="1">
    <source>
        <dbReference type="Pfam" id="PF00210"/>
    </source>
</evidence>
<dbReference type="Proteomes" id="UP001254848">
    <property type="component" value="Unassembled WGS sequence"/>
</dbReference>
<gene>
    <name evidence="2" type="ORF">Q4T40_01950</name>
</gene>
<dbReference type="CDD" id="cd07908">
    <property type="entry name" value="Mn_catalase_like"/>
    <property type="match status" value="1"/>
</dbReference>
<dbReference type="InterPro" id="IPR012347">
    <property type="entry name" value="Ferritin-like"/>
</dbReference>
<dbReference type="Pfam" id="PF00210">
    <property type="entry name" value="Ferritin"/>
    <property type="match status" value="1"/>
</dbReference>
<reference evidence="2 3" key="1">
    <citation type="submission" date="2023-07" db="EMBL/GenBank/DDBJ databases">
        <title>The novel representative of Negativicutes class, Anaeroselena agilis gen. nov. sp. nov.</title>
        <authorList>
            <person name="Prokofeva M.I."/>
            <person name="Elcheninov A.G."/>
            <person name="Klyukina A."/>
            <person name="Kublanov I.V."/>
            <person name="Frolov E.N."/>
            <person name="Podosokorskaya O.A."/>
        </authorList>
    </citation>
    <scope>NUCLEOTIDE SEQUENCE [LARGE SCALE GENOMIC DNA]</scope>
    <source>
        <strain evidence="2 3">4137-cl</strain>
    </source>
</reference>
<dbReference type="InterPro" id="IPR008331">
    <property type="entry name" value="Ferritin_DPS_dom"/>
</dbReference>
<feature type="domain" description="Ferritin/DPS" evidence="1">
    <location>
        <begin position="46"/>
        <end position="168"/>
    </location>
</feature>
<dbReference type="InterPro" id="IPR009078">
    <property type="entry name" value="Ferritin-like_SF"/>
</dbReference>